<dbReference type="AlphaFoldDB" id="A0A060N4X9"/>
<dbReference type="RefSeq" id="WP_030031967.1">
    <property type="nucleotide sequence ID" value="NZ_BA000058.1"/>
</dbReference>
<evidence type="ECO:0000313" key="1">
    <source>
        <dbReference type="EMBL" id="BAO04892.1"/>
    </source>
</evidence>
<sequence>MDNTKEFLVSVGDVMGFDIDTGALLFDAQTLIKSDIKISSSNKEIKGGKGSLTQYQFDYDKKCDVELEESQVKEAFMALCNGTEIIRELDTFYNRDEEHEIEKGKITLDSAPINGEVFIKSEDGETILTKTAIGKNVNIPDFKDGETVFCTYQVKESVDTITIDGKKFGKTIKLVMSFTMSRQGHDGYKEVEIVIPRYKITSNMELNLQHDGVSTSKLSGKALAFGKGKYAKIKIRRVDSQDDPIQSLFTEAEIILNSGEKIAPKIFAERGGVYKFMPLDISEFNITSDKPTVAKVNLTGEVEYVAEGEAMLSIKLKNNEHVKTFAQVICNPK</sequence>
<proteinExistence type="predicted"/>
<dbReference type="EMBL" id="BA000058">
    <property type="protein sequence ID" value="BAO04892.1"/>
    <property type="molecule type" value="Genomic_DNA"/>
</dbReference>
<gene>
    <name evidence="1" type="ORF">CBO05P1_173</name>
</gene>
<protein>
    <submittedName>
        <fullName evidence="1">Phage protein</fullName>
    </submittedName>
</protein>
<name>A0A060N4X9_CLOBO</name>
<dbReference type="HOGENOM" id="CLU_833428_0_0_9"/>
<organism evidence="1">
    <name type="scientific">Clostridium botulinum B str. Osaka05</name>
    <dbReference type="NCBI Taxonomy" id="1407017"/>
    <lineage>
        <taxon>Bacteria</taxon>
        <taxon>Bacillati</taxon>
        <taxon>Bacillota</taxon>
        <taxon>Clostridia</taxon>
        <taxon>Eubacteriales</taxon>
        <taxon>Clostridiaceae</taxon>
        <taxon>Clostridium</taxon>
    </lineage>
</organism>
<dbReference type="Proteomes" id="UP000054164">
    <property type="component" value="Unassembled WGS sequence"/>
</dbReference>
<reference evidence="1" key="1">
    <citation type="submission" date="2013-10" db="EMBL/GenBank/DDBJ databases">
        <title>Draft genome sequence of Clostridium botulinum type B strain Osaka05.</title>
        <authorList>
            <person name="Sakaguchi Y."/>
            <person name="Hosomi K."/>
            <person name="Uchiyama J."/>
            <person name="Ogura Y."/>
            <person name="Sakaguchi M."/>
            <person name="Kohda T."/>
            <person name="Mukamoto M."/>
            <person name="Misawa N."/>
            <person name="Matsuzaki S."/>
            <person name="Hayashi T."/>
            <person name="Kozaki S."/>
        </authorList>
    </citation>
    <scope>NUCLEOTIDE SEQUENCE</scope>
    <source>
        <strain evidence="1">Osaka05</strain>
    </source>
</reference>
<accession>A0A060N4X9</accession>